<keyword evidence="2" id="KW-1185">Reference proteome</keyword>
<sequence>MVCEHLRPLEHALAAAGMAVGFRGQAWSEQCREWVYYSVVLDMKSIRPHLPDCVEPHENLDPRSGQERGFYCRQCHDGVMGLLKGGRRFRMPPRKT</sequence>
<gene>
    <name evidence="1" type="ORF">LA76x_0918</name>
</gene>
<dbReference type="KEGG" id="lab:LA76x_0918"/>
<dbReference type="STRING" id="84531.LA76x_0918"/>
<dbReference type="eggNOG" id="ENOG50333W4">
    <property type="taxonomic scope" value="Bacteria"/>
</dbReference>
<dbReference type="EMBL" id="CP011129">
    <property type="protein sequence ID" value="ALN79079.1"/>
    <property type="molecule type" value="Genomic_DNA"/>
</dbReference>
<evidence type="ECO:0000313" key="2">
    <source>
        <dbReference type="Proteomes" id="UP000060787"/>
    </source>
</evidence>
<dbReference type="KEGG" id="laq:GLA29479_3106"/>
<dbReference type="AlphaFoldDB" id="A0A0S2F6A4"/>
<reference evidence="1 2" key="1">
    <citation type="journal article" date="2015" name="BMC Genomics">
        <title>Comparative genomics and metabolic profiling of the genus Lysobacter.</title>
        <authorList>
            <person name="de Bruijn I."/>
            <person name="Cheng X."/>
            <person name="de Jager V."/>
            <person name="Exposito R.G."/>
            <person name="Watrous J."/>
            <person name="Patel N."/>
            <person name="Postma J."/>
            <person name="Dorrestein P.C."/>
            <person name="Kobayashi D."/>
            <person name="Raaijmakers J.M."/>
        </authorList>
    </citation>
    <scope>NUCLEOTIDE SEQUENCE [LARGE SCALE GENOMIC DNA]</scope>
    <source>
        <strain evidence="1 2">76</strain>
    </source>
</reference>
<dbReference type="RefSeq" id="WP_057916760.1">
    <property type="nucleotide sequence ID" value="NZ_CP011129.1"/>
</dbReference>
<evidence type="ECO:0000313" key="1">
    <source>
        <dbReference type="EMBL" id="ALN79079.1"/>
    </source>
</evidence>
<dbReference type="OrthoDB" id="287704at2"/>
<accession>A0A0S2F6A4</accession>
<dbReference type="Proteomes" id="UP000060787">
    <property type="component" value="Chromosome"/>
</dbReference>
<proteinExistence type="predicted"/>
<dbReference type="PATRIC" id="fig|84531.7.peg.3044"/>
<organism evidence="1 2">
    <name type="scientific">Lysobacter antibioticus</name>
    <dbReference type="NCBI Taxonomy" id="84531"/>
    <lineage>
        <taxon>Bacteria</taxon>
        <taxon>Pseudomonadati</taxon>
        <taxon>Pseudomonadota</taxon>
        <taxon>Gammaproteobacteria</taxon>
        <taxon>Lysobacterales</taxon>
        <taxon>Lysobacteraceae</taxon>
        <taxon>Lysobacter</taxon>
    </lineage>
</organism>
<name>A0A0S2F6A4_LYSAN</name>
<protein>
    <submittedName>
        <fullName evidence="1">Uncharacterized protein</fullName>
    </submittedName>
</protein>